<dbReference type="AlphaFoldDB" id="A0A178CLD8"/>
<dbReference type="EMBL" id="LVCJ01000075">
    <property type="protein sequence ID" value="OAL30136.1"/>
    <property type="molecule type" value="Genomic_DNA"/>
</dbReference>
<dbReference type="GeneID" id="34592254"/>
<evidence type="ECO:0000256" key="1">
    <source>
        <dbReference type="SAM" id="MobiDB-lite"/>
    </source>
</evidence>
<accession>A0A178CLD8</accession>
<dbReference type="RefSeq" id="XP_022496870.1">
    <property type="nucleotide sequence ID" value="XM_022647126.1"/>
</dbReference>
<dbReference type="Proteomes" id="UP000185904">
    <property type="component" value="Unassembled WGS sequence"/>
</dbReference>
<comment type="caution">
    <text evidence="2">The sequence shown here is derived from an EMBL/GenBank/DDBJ whole genome shotgun (WGS) entry which is preliminary data.</text>
</comment>
<reference evidence="2 3" key="1">
    <citation type="submission" date="2016-03" db="EMBL/GenBank/DDBJ databases">
        <title>The draft genome sequence of Fonsecaea nubica causative agent of cutaneous subcutaneous infection in human host.</title>
        <authorList>
            <person name="Costa F."/>
            <person name="Sybren D.H."/>
            <person name="Raittz R.T."/>
            <person name="Weiss V.A."/>
            <person name="Leao A.C."/>
            <person name="Gomes R."/>
            <person name="De Souza E.M."/>
            <person name="Pedrosa F.O."/>
            <person name="Steffens M.B."/>
            <person name="Bombassaro A."/>
            <person name="Tadra-Sfeir M.Z."/>
            <person name="Moreno L.F."/>
            <person name="Najafzadeh M.J."/>
            <person name="Felipe M.S."/>
            <person name="Teixeira M."/>
            <person name="Sun J."/>
            <person name="Xi L."/>
            <person name="Castro M.A."/>
            <person name="Vicente V.A."/>
        </authorList>
    </citation>
    <scope>NUCLEOTIDE SEQUENCE [LARGE SCALE GENOMIC DNA]</scope>
    <source>
        <strain evidence="2 3">CBS 269.64</strain>
    </source>
</reference>
<proteinExistence type="predicted"/>
<feature type="region of interest" description="Disordered" evidence="1">
    <location>
        <begin position="33"/>
        <end position="66"/>
    </location>
</feature>
<evidence type="ECO:0000313" key="3">
    <source>
        <dbReference type="Proteomes" id="UP000185904"/>
    </source>
</evidence>
<protein>
    <submittedName>
        <fullName evidence="2">Uncharacterized protein</fullName>
    </submittedName>
</protein>
<evidence type="ECO:0000313" key="2">
    <source>
        <dbReference type="EMBL" id="OAL30136.1"/>
    </source>
</evidence>
<name>A0A178CLD8_9EURO</name>
<gene>
    <name evidence="2" type="ORF">AYO20_08852</name>
</gene>
<organism evidence="2 3">
    <name type="scientific">Fonsecaea nubica</name>
    <dbReference type="NCBI Taxonomy" id="856822"/>
    <lineage>
        <taxon>Eukaryota</taxon>
        <taxon>Fungi</taxon>
        <taxon>Dikarya</taxon>
        <taxon>Ascomycota</taxon>
        <taxon>Pezizomycotina</taxon>
        <taxon>Eurotiomycetes</taxon>
        <taxon>Chaetothyriomycetidae</taxon>
        <taxon>Chaetothyriales</taxon>
        <taxon>Herpotrichiellaceae</taxon>
        <taxon>Fonsecaea</taxon>
    </lineage>
</organism>
<keyword evidence="3" id="KW-1185">Reference proteome</keyword>
<sequence>MELRPLRLYADLKSQKIAEAPWTAVGVRLPRSEMVPRAPVPEDHDTEPASDSRGIGRSGKALQRSDDNSALLELPSLIRTFKIHGDSFRLIAVNSRDWELRKEHA</sequence>